<dbReference type="AlphaFoldDB" id="A0A7V4TWU1"/>
<dbReference type="FunFam" id="2.60.260.20:FF:000004">
    <property type="entry name" value="Molecular chaperone DnaJ"/>
    <property type="match status" value="1"/>
</dbReference>
<keyword evidence="6 11" id="KW-0677">Repeat</keyword>
<feature type="binding site" evidence="11">
    <location>
        <position position="184"/>
    </location>
    <ligand>
        <name>Zn(2+)</name>
        <dbReference type="ChEBI" id="CHEBI:29105"/>
        <label>1</label>
    </ligand>
</feature>
<keyword evidence="9 11" id="KW-0346">Stress response</keyword>
<dbReference type="Gene3D" id="2.60.260.20">
    <property type="entry name" value="Urease metallochaperone UreE, N-terminal domain"/>
    <property type="match status" value="3"/>
</dbReference>
<reference evidence="13" key="1">
    <citation type="journal article" date="2020" name="mSystems">
        <title>Genome- and Community-Level Interaction Insights into Carbon Utilization and Element Cycling Functions of Hydrothermarchaeota in Hydrothermal Sediment.</title>
        <authorList>
            <person name="Zhou Z."/>
            <person name="Liu Y."/>
            <person name="Xu W."/>
            <person name="Pan J."/>
            <person name="Luo Z.H."/>
            <person name="Li M."/>
        </authorList>
    </citation>
    <scope>NUCLEOTIDE SEQUENCE [LARGE SCALE GENOMIC DNA]</scope>
    <source>
        <strain evidence="13">SpSt-82</strain>
    </source>
</reference>
<dbReference type="PRINTS" id="PR00625">
    <property type="entry name" value="JDOMAIN"/>
</dbReference>
<dbReference type="InterPro" id="IPR012724">
    <property type="entry name" value="DnaJ"/>
</dbReference>
<feature type="domain" description="J" evidence="12">
    <location>
        <begin position="5"/>
        <end position="70"/>
    </location>
</feature>
<comment type="cofactor">
    <cofactor evidence="11">
        <name>Zn(2+)</name>
        <dbReference type="ChEBI" id="CHEBI:29105"/>
    </cofactor>
    <text evidence="11">Binds 2 Zn(2+) ions per monomer.</text>
</comment>
<dbReference type="InterPro" id="IPR001623">
    <property type="entry name" value="DnaJ_domain"/>
</dbReference>
<comment type="domain">
    <text evidence="11">The J domain is necessary and sufficient to stimulate DnaK ATPase activity. Zinc center 1 plays an important role in the autonomous, DnaK-independent chaperone activity of DnaJ. Zinc center 2 is essential for interaction with DnaK and for DnaJ activity.</text>
</comment>
<dbReference type="InterPro" id="IPR018253">
    <property type="entry name" value="DnaJ_domain_CS"/>
</dbReference>
<dbReference type="PANTHER" id="PTHR43096:SF52">
    <property type="entry name" value="DNAJ HOMOLOG 1, MITOCHONDRIAL-RELATED"/>
    <property type="match status" value="1"/>
</dbReference>
<keyword evidence="10 11" id="KW-0143">Chaperone</keyword>
<comment type="caution">
    <text evidence="13">The sequence shown here is derived from an EMBL/GenBank/DDBJ whole genome shotgun (WGS) entry which is preliminary data.</text>
</comment>
<evidence type="ECO:0000256" key="10">
    <source>
        <dbReference type="ARBA" id="ARBA00023186"/>
    </source>
</evidence>
<dbReference type="GO" id="GO:0005737">
    <property type="term" value="C:cytoplasm"/>
    <property type="evidence" value="ECO:0007669"/>
    <property type="project" value="UniProtKB-SubCell"/>
</dbReference>
<keyword evidence="7" id="KW-0863">Zinc-finger</keyword>
<gene>
    <name evidence="11" type="primary">dnaJ</name>
    <name evidence="13" type="ORF">ENW11_03095</name>
</gene>
<evidence type="ECO:0000256" key="8">
    <source>
        <dbReference type="ARBA" id="ARBA00022833"/>
    </source>
</evidence>
<dbReference type="InterPro" id="IPR002939">
    <property type="entry name" value="DnaJ_C"/>
</dbReference>
<evidence type="ECO:0000256" key="6">
    <source>
        <dbReference type="ARBA" id="ARBA00022737"/>
    </source>
</evidence>
<dbReference type="Gene3D" id="1.10.287.110">
    <property type="entry name" value="DnaJ domain"/>
    <property type="match status" value="1"/>
</dbReference>
<organism evidence="13">
    <name type="scientific">Candidatus Caldatribacterium saccharofermentans</name>
    <dbReference type="NCBI Taxonomy" id="1454753"/>
    <lineage>
        <taxon>Bacteria</taxon>
        <taxon>Pseudomonadati</taxon>
        <taxon>Atribacterota</taxon>
        <taxon>Atribacteria</taxon>
        <taxon>Atribacterales</taxon>
        <taxon>Candidatus Caldatribacteriaceae</taxon>
        <taxon>Candidatus Caldatribacterium</taxon>
    </lineage>
</organism>
<dbReference type="HAMAP" id="MF_01152">
    <property type="entry name" value="DnaJ"/>
    <property type="match status" value="1"/>
</dbReference>
<dbReference type="GO" id="GO:0042026">
    <property type="term" value="P:protein refolding"/>
    <property type="evidence" value="ECO:0007669"/>
    <property type="project" value="TreeGrafter"/>
</dbReference>
<keyword evidence="4 11" id="KW-0235">DNA replication</keyword>
<evidence type="ECO:0000256" key="4">
    <source>
        <dbReference type="ARBA" id="ARBA00022705"/>
    </source>
</evidence>
<comment type="subunit">
    <text evidence="2 11">Homodimer.</text>
</comment>
<dbReference type="Pfam" id="PF00226">
    <property type="entry name" value="DnaJ"/>
    <property type="match status" value="1"/>
</dbReference>
<dbReference type="GO" id="GO:0005524">
    <property type="term" value="F:ATP binding"/>
    <property type="evidence" value="ECO:0007669"/>
    <property type="project" value="InterPro"/>
</dbReference>
<dbReference type="CDD" id="cd10747">
    <property type="entry name" value="DnaJ_C"/>
    <property type="match status" value="1"/>
</dbReference>
<dbReference type="PANTHER" id="PTHR43096">
    <property type="entry name" value="DNAJ HOMOLOG 1, MITOCHONDRIAL-RELATED"/>
    <property type="match status" value="1"/>
</dbReference>
<comment type="subcellular location">
    <subcellularLocation>
        <location evidence="1 11">Cytoplasm</location>
    </subcellularLocation>
</comment>
<dbReference type="GO" id="GO:0008270">
    <property type="term" value="F:zinc ion binding"/>
    <property type="evidence" value="ECO:0007669"/>
    <property type="project" value="UniProtKB-UniRule"/>
</dbReference>
<evidence type="ECO:0000256" key="3">
    <source>
        <dbReference type="ARBA" id="ARBA00022490"/>
    </source>
</evidence>
<dbReference type="Gene3D" id="2.10.230.10">
    <property type="entry name" value="Heat shock protein DnaJ, cysteine-rich domain"/>
    <property type="match status" value="1"/>
</dbReference>
<dbReference type="EMBL" id="DTIY01000020">
    <property type="protein sequence ID" value="HGY38783.1"/>
    <property type="molecule type" value="Genomic_DNA"/>
</dbReference>
<sequence length="354" mass="40353">MEFKDYYAILGVPRNADEKEIKRAYRRLARKYHPDLNPGDKEAERKFKEINEAYEVLSDPEKRKRYDELGAAWATYGHRDTEAFWQDFYRRYGQSARASSSEFTTDFEFGDFSDFFKMFFGDLLGDRLRSRRATTFRFFTSPEGGFTATEEKRRRDVVQDVEISFEESFQGTSRNIRVEYEEICSSCGGTGEERMGGRCRVCGGAGVEKKSKTVSVTIPAGVSDGTKLRVPGVAGGRDLYLQVRVRPHAFFRRDGDDVLLDLPLTFPEAALGTEIEVPTLLGKVRMKIPPETQNGTVFRLRGLGFPKRGNSGRGDQLVKVHVVVPQGLTERERELLREFAALRKENPRKHLLSA</sequence>
<keyword evidence="3 11" id="KW-0963">Cytoplasm</keyword>
<evidence type="ECO:0000313" key="13">
    <source>
        <dbReference type="EMBL" id="HGY38783.1"/>
    </source>
</evidence>
<comment type="caution">
    <text evidence="11">Lacks conserved residue(s) required for the propagation of feature annotation.</text>
</comment>
<evidence type="ECO:0000256" key="9">
    <source>
        <dbReference type="ARBA" id="ARBA00023016"/>
    </source>
</evidence>
<proteinExistence type="inferred from homology"/>
<evidence type="ECO:0000256" key="1">
    <source>
        <dbReference type="ARBA" id="ARBA00004496"/>
    </source>
</evidence>
<name>A0A7V4TWU1_9BACT</name>
<dbReference type="PROSITE" id="PS00636">
    <property type="entry name" value="DNAJ_1"/>
    <property type="match status" value="1"/>
</dbReference>
<dbReference type="CDD" id="cd06257">
    <property type="entry name" value="DnaJ"/>
    <property type="match status" value="1"/>
</dbReference>
<evidence type="ECO:0000256" key="2">
    <source>
        <dbReference type="ARBA" id="ARBA00011738"/>
    </source>
</evidence>
<dbReference type="GO" id="GO:0051082">
    <property type="term" value="F:unfolded protein binding"/>
    <property type="evidence" value="ECO:0007669"/>
    <property type="project" value="UniProtKB-UniRule"/>
</dbReference>
<evidence type="ECO:0000259" key="12">
    <source>
        <dbReference type="PROSITE" id="PS50076"/>
    </source>
</evidence>
<dbReference type="SUPFAM" id="SSF46565">
    <property type="entry name" value="Chaperone J-domain"/>
    <property type="match status" value="1"/>
</dbReference>
<comment type="similarity">
    <text evidence="11">Belongs to the DnaJ family.</text>
</comment>
<dbReference type="GO" id="GO:0006260">
    <property type="term" value="P:DNA replication"/>
    <property type="evidence" value="ECO:0007669"/>
    <property type="project" value="UniProtKB-KW"/>
</dbReference>
<keyword evidence="5 11" id="KW-0479">Metal-binding</keyword>
<comment type="function">
    <text evidence="11">Participates actively in the response to hyperosmotic and heat shock by preventing the aggregation of stress-denatured proteins and by disaggregating proteins, also in an autonomous, DnaK-independent fashion. Unfolded proteins bind initially to DnaJ; upon interaction with the DnaJ-bound protein, DnaK hydrolyzes its bound ATP, resulting in the formation of a stable complex. GrpE releases ADP from DnaK; ATP binding to DnaK triggers the release of the substrate protein, thus completing the reaction cycle. Several rounds of ATP-dependent interactions between DnaJ, DnaK and GrpE are required for fully efficient folding. Also involved, together with DnaK and GrpE, in the DNA replication of plasmids through activation of initiation proteins.</text>
</comment>
<feature type="binding site" evidence="11">
    <location>
        <position position="187"/>
    </location>
    <ligand>
        <name>Zn(2+)</name>
        <dbReference type="ChEBI" id="CHEBI:29105"/>
        <label>1</label>
    </ligand>
</feature>
<accession>A0A7V4TWU1</accession>
<evidence type="ECO:0000256" key="11">
    <source>
        <dbReference type="HAMAP-Rule" id="MF_01152"/>
    </source>
</evidence>
<dbReference type="SMART" id="SM00271">
    <property type="entry name" value="DnaJ"/>
    <property type="match status" value="1"/>
</dbReference>
<evidence type="ECO:0000256" key="7">
    <source>
        <dbReference type="ARBA" id="ARBA00022771"/>
    </source>
</evidence>
<protein>
    <recommendedName>
        <fullName evidence="11">Chaperone protein DnaJ</fullName>
    </recommendedName>
</protein>
<dbReference type="InterPro" id="IPR036869">
    <property type="entry name" value="J_dom_sf"/>
</dbReference>
<dbReference type="SUPFAM" id="SSF49493">
    <property type="entry name" value="HSP40/DnaJ peptide-binding domain"/>
    <property type="match status" value="2"/>
</dbReference>
<dbReference type="InterPro" id="IPR008971">
    <property type="entry name" value="HSP40/DnaJ_pept-bd"/>
</dbReference>
<dbReference type="PROSITE" id="PS50076">
    <property type="entry name" value="DNAJ_2"/>
    <property type="match status" value="1"/>
</dbReference>
<dbReference type="Pfam" id="PF01556">
    <property type="entry name" value="DnaJ_C"/>
    <property type="match status" value="1"/>
</dbReference>
<keyword evidence="8 11" id="KW-0862">Zinc</keyword>
<dbReference type="GO" id="GO:0009408">
    <property type="term" value="P:response to heat"/>
    <property type="evidence" value="ECO:0007669"/>
    <property type="project" value="InterPro"/>
</dbReference>
<feature type="binding site" evidence="11">
    <location>
        <position position="199"/>
    </location>
    <ligand>
        <name>Zn(2+)</name>
        <dbReference type="ChEBI" id="CHEBI:29105"/>
        <label>1</label>
    </ligand>
</feature>
<evidence type="ECO:0000256" key="5">
    <source>
        <dbReference type="ARBA" id="ARBA00022723"/>
    </source>
</evidence>
<feature type="binding site" evidence="11">
    <location>
        <position position="202"/>
    </location>
    <ligand>
        <name>Zn(2+)</name>
        <dbReference type="ChEBI" id="CHEBI:29105"/>
        <label>1</label>
    </ligand>
</feature>